<proteinExistence type="inferred from homology"/>
<organism evidence="4 5">
    <name type="scientific">Paucilactobacillus oligofermentans DSM 15707 = LMG 22743</name>
    <dbReference type="NCBI Taxonomy" id="1423778"/>
    <lineage>
        <taxon>Bacteria</taxon>
        <taxon>Bacillati</taxon>
        <taxon>Bacillota</taxon>
        <taxon>Bacilli</taxon>
        <taxon>Lactobacillales</taxon>
        <taxon>Lactobacillaceae</taxon>
        <taxon>Paucilactobacillus</taxon>
    </lineage>
</organism>
<evidence type="ECO:0000256" key="2">
    <source>
        <dbReference type="ARBA" id="ARBA00022490"/>
    </source>
</evidence>
<dbReference type="RefSeq" id="WP_057890103.1">
    <property type="nucleotide sequence ID" value="NZ_AZFE01000031.1"/>
</dbReference>
<dbReference type="HAMAP" id="MF_00795">
    <property type="entry name" value="CutC"/>
    <property type="match status" value="1"/>
</dbReference>
<dbReference type="PANTHER" id="PTHR12598:SF0">
    <property type="entry name" value="COPPER HOMEOSTASIS PROTEIN CUTC HOMOLOG"/>
    <property type="match status" value="1"/>
</dbReference>
<comment type="caution">
    <text evidence="4">The sequence shown here is derived from an EMBL/GenBank/DDBJ whole genome shotgun (WGS) entry which is preliminary data.</text>
</comment>
<protein>
    <recommendedName>
        <fullName evidence="3">PF03932 family protein CutC</fullName>
    </recommendedName>
</protein>
<dbReference type="KEGG" id="lol:LACOL_0138"/>
<keyword evidence="2 3" id="KW-0963">Cytoplasm</keyword>
<reference evidence="4 5" key="1">
    <citation type="journal article" date="2015" name="Genome Announc.">
        <title>Expanding the biotechnology potential of lactobacilli through comparative genomics of 213 strains and associated genera.</title>
        <authorList>
            <person name="Sun Z."/>
            <person name="Harris H.M."/>
            <person name="McCann A."/>
            <person name="Guo C."/>
            <person name="Argimon S."/>
            <person name="Zhang W."/>
            <person name="Yang X."/>
            <person name="Jeffery I.B."/>
            <person name="Cooney J.C."/>
            <person name="Kagawa T.F."/>
            <person name="Liu W."/>
            <person name="Song Y."/>
            <person name="Salvetti E."/>
            <person name="Wrobel A."/>
            <person name="Rasinkangas P."/>
            <person name="Parkhill J."/>
            <person name="Rea M.C."/>
            <person name="O'Sullivan O."/>
            <person name="Ritari J."/>
            <person name="Douillard F.P."/>
            <person name="Paul Ross R."/>
            <person name="Yang R."/>
            <person name="Briner A.E."/>
            <person name="Felis G.E."/>
            <person name="de Vos W.M."/>
            <person name="Barrangou R."/>
            <person name="Klaenhammer T.R."/>
            <person name="Caufield P.W."/>
            <person name="Cui Y."/>
            <person name="Zhang H."/>
            <person name="O'Toole P.W."/>
        </authorList>
    </citation>
    <scope>NUCLEOTIDE SEQUENCE [LARGE SCALE GENOMIC DNA]</scope>
    <source>
        <strain evidence="4 5">DSM 15707</strain>
    </source>
</reference>
<evidence type="ECO:0000256" key="3">
    <source>
        <dbReference type="HAMAP-Rule" id="MF_00795"/>
    </source>
</evidence>
<dbReference type="SUPFAM" id="SSF110395">
    <property type="entry name" value="CutC-like"/>
    <property type="match status" value="1"/>
</dbReference>
<dbReference type="AlphaFoldDB" id="A0A0R1RGS9"/>
<dbReference type="GO" id="GO:0005507">
    <property type="term" value="F:copper ion binding"/>
    <property type="evidence" value="ECO:0007669"/>
    <property type="project" value="TreeGrafter"/>
</dbReference>
<dbReference type="FunFam" id="3.20.20.380:FF:000003">
    <property type="entry name" value="Copper homeostasis protein CutC"/>
    <property type="match status" value="1"/>
</dbReference>
<keyword evidence="5" id="KW-1185">Reference proteome</keyword>
<name>A0A0R1RGS9_9LACO</name>
<comment type="caution">
    <text evidence="3">Once thought to be involved in copper homeostasis, experiments in E.coli have shown this is not the case.</text>
</comment>
<accession>A0A0R1RGS9</accession>
<dbReference type="STRING" id="1423778.FC70_GL001167"/>
<evidence type="ECO:0000313" key="4">
    <source>
        <dbReference type="EMBL" id="KRL55566.1"/>
    </source>
</evidence>
<comment type="similarity">
    <text evidence="1 3">Belongs to the CutC family.</text>
</comment>
<sequence>MIKEFCAENFNNVPVAIANGANRIELCDDLSVGGITPKDDVIKLAVQHAHQFDVKVMTMIRLSAGNFIYDDAEIRRMRSTIIKAKRFGADGIVVGCLTTDNWIDEKAMIQLIAAAGEIQITFHMAFDLIPLERQFEAVDWLAAQGVTRILTHGGAMNKPIEAHYEWLKTLINYADQRIVILPGGGINYQNVDEVVKKLMISEVHGTKIVKLN</sequence>
<dbReference type="EMBL" id="AZFE01000031">
    <property type="protein sequence ID" value="KRL55566.1"/>
    <property type="molecule type" value="Genomic_DNA"/>
</dbReference>
<evidence type="ECO:0000313" key="5">
    <source>
        <dbReference type="Proteomes" id="UP000051697"/>
    </source>
</evidence>
<dbReference type="Proteomes" id="UP000051697">
    <property type="component" value="Unassembled WGS sequence"/>
</dbReference>
<dbReference type="InterPro" id="IPR005627">
    <property type="entry name" value="CutC-like"/>
</dbReference>
<dbReference type="PANTHER" id="PTHR12598">
    <property type="entry name" value="COPPER HOMEOSTASIS PROTEIN CUTC"/>
    <property type="match status" value="1"/>
</dbReference>
<dbReference type="PATRIC" id="fig|1423778.4.peg.1201"/>
<dbReference type="GO" id="GO:0005737">
    <property type="term" value="C:cytoplasm"/>
    <property type="evidence" value="ECO:0007669"/>
    <property type="project" value="UniProtKB-SubCell"/>
</dbReference>
<comment type="subcellular location">
    <subcellularLocation>
        <location evidence="3">Cytoplasm</location>
    </subcellularLocation>
</comment>
<dbReference type="InterPro" id="IPR036822">
    <property type="entry name" value="CutC-like_dom_sf"/>
</dbReference>
<dbReference type="Gene3D" id="3.20.20.380">
    <property type="entry name" value="Copper homeostasis (CutC) domain"/>
    <property type="match status" value="1"/>
</dbReference>
<dbReference type="OrthoDB" id="9815677at2"/>
<evidence type="ECO:0000256" key="1">
    <source>
        <dbReference type="ARBA" id="ARBA00007768"/>
    </source>
</evidence>
<dbReference type="Pfam" id="PF03932">
    <property type="entry name" value="CutC"/>
    <property type="match status" value="1"/>
</dbReference>
<gene>
    <name evidence="3" type="primary">cutC</name>
    <name evidence="4" type="ORF">FC70_GL001167</name>
</gene>